<dbReference type="GO" id="GO:0016042">
    <property type="term" value="P:lipid catabolic process"/>
    <property type="evidence" value="ECO:0007669"/>
    <property type="project" value="UniProtKB-UniRule"/>
</dbReference>
<organism evidence="4 5">
    <name type="scientific">Legionella israelensis</name>
    <dbReference type="NCBI Taxonomy" id="454"/>
    <lineage>
        <taxon>Bacteria</taxon>
        <taxon>Pseudomonadati</taxon>
        <taxon>Pseudomonadota</taxon>
        <taxon>Gammaproteobacteria</taxon>
        <taxon>Legionellales</taxon>
        <taxon>Legionellaceae</taxon>
        <taxon>Legionella</taxon>
    </lineage>
</organism>
<dbReference type="Gene3D" id="3.40.1090.10">
    <property type="entry name" value="Cytosolic phospholipase A2 catalytic domain"/>
    <property type="match status" value="2"/>
</dbReference>
<name>A0AAX1EGQ3_9GAMM</name>
<dbReference type="PANTHER" id="PTHR46394">
    <property type="entry name" value="ANNEXIN"/>
    <property type="match status" value="1"/>
</dbReference>
<keyword evidence="2" id="KW-0378">Hydrolase</keyword>
<dbReference type="GO" id="GO:0016787">
    <property type="term" value="F:hydrolase activity"/>
    <property type="evidence" value="ECO:0007669"/>
    <property type="project" value="UniProtKB-UniRule"/>
</dbReference>
<dbReference type="EMBL" id="CP038254">
    <property type="protein sequence ID" value="QBR84232.1"/>
    <property type="molecule type" value="Genomic_DNA"/>
</dbReference>
<sequence length="893" mass="104659">MAPQDLLCQLLESDGKYADNIYLLKKIILTAYLGRLRINSLSPDRKYTLANYLLDDENIIFDFTRLSEEKKEKFLQWLLKSHEEEKETVFLNRYAVNEYRGYSAEVSLNWWGKFKSWLFNKRFDHWTLADISLSLHYQLTGLNVCYGKKGLLIGLNQFLSPPMKGKYSDPDKNEQDSNGNAKRVYITDKLVDRLLSSNIADFDFNNICKKPHPHSLTIDKEQYQSRYEQMHAYRTAEKFHALKPWYIRLFGWVASWFKFGSSKKEAPSKTKRFEKLLKEEQISISRNKETNEILVLEKRPDSEIMVFCGGGPKIFAHVGVYKAFCDAGLRPKKYAGSSAGAIMSVLCYLGCTPEEIFEFFKSIRPENLIYYEKLNVNGISNTNGLKAALDYMINKKILEVLKKHHDKPEDHYPKGKITFGVLEHFRKQYPDCGFGEELTVTATRKLAGETTYFSFKHSPDEEVSKAVTASACLPIVFQPVKINDEEFNDGGIKSNFPTEIYKDDYSSLLESEHGNNLKLVGIQFNNGTERHTLDRIKDKVYRENFLLNWIYRLLTGVNDPASGWEQDRIKLRQHALQTIVLDIGKDVNISSIYLSEESKIKLLETGLKGGKEYIDLRYRKTSSGKYKNQELMYSTFANLFDLLVYCCYRENLDWFERVYQLILQSKSADRSELIEHADQLRKLYFPTEFENKSKHPSFYNHPYKRPSKEEVFKKAEVFVLVYPVFKDLSQDWLMDKADKFIFEKSRFSLSLNSPFECLEHLEKIKGKVHIIFHALHQLIKEIKIEASEENLQLLKDIHDLIKSGSLSMDDFFFEDNWNLSRRQCRHLVDLFKNNQMQELRCACEYFKEGCEPMKVFRESELYMVKGKNSRFLKNQYFEKAEMDEEVYYERLSP</sequence>
<dbReference type="InterPro" id="IPR049988">
    <property type="entry name" value="T4SS_VpdC"/>
</dbReference>
<reference evidence="4 5" key="1">
    <citation type="submission" date="2019-03" db="EMBL/GenBank/DDBJ databases">
        <title>Diverse conjugative elements silence natural transformation in Legionella species.</title>
        <authorList>
            <person name="Durieux I."/>
            <person name="Ginevra C."/>
            <person name="Attaiech L."/>
            <person name="Picq K."/>
            <person name="Juan P.A."/>
            <person name="Jarraud S."/>
            <person name="Charpentier X."/>
        </authorList>
    </citation>
    <scope>NUCLEOTIDE SEQUENCE [LARGE SCALE GENOMIC DNA]</scope>
    <source>
        <strain evidence="4 5">HL-0427-4011</strain>
    </source>
</reference>
<dbReference type="RefSeq" id="WP_135060471.1">
    <property type="nucleotide sequence ID" value="NZ_CP038254.1"/>
</dbReference>
<feature type="short sequence motif" description="DGA/G" evidence="2">
    <location>
        <begin position="489"/>
        <end position="491"/>
    </location>
</feature>
<dbReference type="Pfam" id="PF01734">
    <property type="entry name" value="Patatin"/>
    <property type="match status" value="1"/>
</dbReference>
<dbReference type="InterPro" id="IPR002641">
    <property type="entry name" value="PNPLA_dom"/>
</dbReference>
<dbReference type="NCBIfam" id="NF043045">
    <property type="entry name" value="T4SS_VpdC"/>
    <property type="match status" value="1"/>
</dbReference>
<proteinExistence type="predicted"/>
<feature type="active site" description="Nucleophile" evidence="2">
    <location>
        <position position="338"/>
    </location>
</feature>
<dbReference type="PROSITE" id="PS51635">
    <property type="entry name" value="PNPLA"/>
    <property type="match status" value="1"/>
</dbReference>
<dbReference type="InterPro" id="IPR016035">
    <property type="entry name" value="Acyl_Trfase/lysoPLipase"/>
</dbReference>
<dbReference type="SUPFAM" id="SSF52151">
    <property type="entry name" value="FabD/lysophospholipase-like"/>
    <property type="match status" value="1"/>
</dbReference>
<dbReference type="InterPro" id="IPR052580">
    <property type="entry name" value="Lipid_Hydrolase"/>
</dbReference>
<gene>
    <name evidence="4" type="ORF">E3983_07580</name>
</gene>
<evidence type="ECO:0000259" key="3">
    <source>
        <dbReference type="PROSITE" id="PS51635"/>
    </source>
</evidence>
<evidence type="ECO:0000256" key="2">
    <source>
        <dbReference type="PROSITE-ProRule" id="PRU01161"/>
    </source>
</evidence>
<dbReference type="PANTHER" id="PTHR46394:SF1">
    <property type="entry name" value="PNPLA DOMAIN-CONTAINING PROTEIN"/>
    <property type="match status" value="1"/>
</dbReference>
<dbReference type="AlphaFoldDB" id="A0AAX1EGQ3"/>
<feature type="active site" description="Proton acceptor" evidence="2">
    <location>
        <position position="489"/>
    </location>
</feature>
<keyword evidence="2" id="KW-0442">Lipid degradation</keyword>
<feature type="short sequence motif" description="GXSXG" evidence="2">
    <location>
        <begin position="336"/>
        <end position="340"/>
    </location>
</feature>
<evidence type="ECO:0000313" key="4">
    <source>
        <dbReference type="EMBL" id="QBR84232.1"/>
    </source>
</evidence>
<comment type="caution">
    <text evidence="2">Lacks conserved residue(s) required for the propagation of feature annotation.</text>
</comment>
<evidence type="ECO:0000313" key="5">
    <source>
        <dbReference type="Proteomes" id="UP000295517"/>
    </source>
</evidence>
<feature type="domain" description="PNPLA" evidence="3">
    <location>
        <begin position="305"/>
        <end position="502"/>
    </location>
</feature>
<dbReference type="Proteomes" id="UP000295517">
    <property type="component" value="Chromosome"/>
</dbReference>
<protein>
    <submittedName>
        <fullName evidence="4">Phospholipase</fullName>
    </submittedName>
</protein>
<keyword evidence="1 2" id="KW-0443">Lipid metabolism</keyword>
<evidence type="ECO:0000256" key="1">
    <source>
        <dbReference type="ARBA" id="ARBA00023098"/>
    </source>
</evidence>
<accession>A0AAX1EGQ3</accession>